<evidence type="ECO:0000313" key="1">
    <source>
        <dbReference type="EMBL" id="JAE37806.1"/>
    </source>
</evidence>
<reference evidence="1" key="2">
    <citation type="journal article" date="2015" name="Data Brief">
        <title>Shoot transcriptome of the giant reed, Arundo donax.</title>
        <authorList>
            <person name="Barrero R.A."/>
            <person name="Guerrero F.D."/>
            <person name="Moolhuijzen P."/>
            <person name="Goolsby J.A."/>
            <person name="Tidwell J."/>
            <person name="Bellgard S.E."/>
            <person name="Bellgard M.I."/>
        </authorList>
    </citation>
    <scope>NUCLEOTIDE SEQUENCE</scope>
    <source>
        <tissue evidence="1">Shoot tissue taken approximately 20 cm above the soil surface</tissue>
    </source>
</reference>
<organism evidence="1">
    <name type="scientific">Arundo donax</name>
    <name type="common">Giant reed</name>
    <name type="synonym">Donax arundinaceus</name>
    <dbReference type="NCBI Taxonomy" id="35708"/>
    <lineage>
        <taxon>Eukaryota</taxon>
        <taxon>Viridiplantae</taxon>
        <taxon>Streptophyta</taxon>
        <taxon>Embryophyta</taxon>
        <taxon>Tracheophyta</taxon>
        <taxon>Spermatophyta</taxon>
        <taxon>Magnoliopsida</taxon>
        <taxon>Liliopsida</taxon>
        <taxon>Poales</taxon>
        <taxon>Poaceae</taxon>
        <taxon>PACMAD clade</taxon>
        <taxon>Arundinoideae</taxon>
        <taxon>Arundineae</taxon>
        <taxon>Arundo</taxon>
    </lineage>
</organism>
<dbReference type="AlphaFoldDB" id="A0A0A9HSD1"/>
<sequence length="39" mass="4585">MCTGFVYFQEYQVSCYLLLFMAASEFHVPVKTKDSKLLF</sequence>
<name>A0A0A9HSD1_ARUDO</name>
<reference evidence="1" key="1">
    <citation type="submission" date="2014-09" db="EMBL/GenBank/DDBJ databases">
        <authorList>
            <person name="Magalhaes I.L.F."/>
            <person name="Oliveira U."/>
            <person name="Santos F.R."/>
            <person name="Vidigal T.H.D.A."/>
            <person name="Brescovit A.D."/>
            <person name="Santos A.J."/>
        </authorList>
    </citation>
    <scope>NUCLEOTIDE SEQUENCE</scope>
    <source>
        <tissue evidence="1">Shoot tissue taken approximately 20 cm above the soil surface</tissue>
    </source>
</reference>
<protein>
    <submittedName>
        <fullName evidence="1">Uncharacterized protein</fullName>
    </submittedName>
</protein>
<dbReference type="EMBL" id="GBRH01160090">
    <property type="protein sequence ID" value="JAE37806.1"/>
    <property type="molecule type" value="Transcribed_RNA"/>
</dbReference>
<accession>A0A0A9HSD1</accession>
<proteinExistence type="predicted"/>